<evidence type="ECO:0000256" key="5">
    <source>
        <dbReference type="PROSITE-ProRule" id="PRU01240"/>
    </source>
</evidence>
<dbReference type="InterPro" id="IPR000209">
    <property type="entry name" value="Peptidase_S8/S53_dom"/>
</dbReference>
<dbReference type="HOGENOM" id="CLU_487336_0_0_4"/>
<feature type="region of interest" description="Disordered" evidence="6">
    <location>
        <begin position="149"/>
        <end position="190"/>
    </location>
</feature>
<feature type="compositionally biased region" description="Low complexity" evidence="6">
    <location>
        <begin position="164"/>
        <end position="185"/>
    </location>
</feature>
<evidence type="ECO:0000259" key="7">
    <source>
        <dbReference type="Pfam" id="PF00082"/>
    </source>
</evidence>
<evidence type="ECO:0000313" key="9">
    <source>
        <dbReference type="Proteomes" id="UP000000644"/>
    </source>
</evidence>
<feature type="active site" description="Charge relay system" evidence="5">
    <location>
        <position position="499"/>
    </location>
</feature>
<protein>
    <submittedName>
        <fullName evidence="8">Peptidase S8 and S53, subtilisin, kexin, sedolisin</fullName>
    </submittedName>
</protein>
<feature type="compositionally biased region" description="Polar residues" evidence="6">
    <location>
        <begin position="81"/>
        <end position="99"/>
    </location>
</feature>
<evidence type="ECO:0000256" key="1">
    <source>
        <dbReference type="ARBA" id="ARBA00011073"/>
    </source>
</evidence>
<dbReference type="GO" id="GO:0004252">
    <property type="term" value="F:serine-type endopeptidase activity"/>
    <property type="evidence" value="ECO:0007669"/>
    <property type="project" value="UniProtKB-UniRule"/>
</dbReference>
<name>A1VMW8_POLNA</name>
<gene>
    <name evidence="8" type="ordered locus">Pnap_1683</name>
</gene>
<feature type="active site" description="Charge relay system" evidence="5">
    <location>
        <position position="306"/>
    </location>
</feature>
<keyword evidence="9" id="KW-1185">Reference proteome</keyword>
<proteinExistence type="inferred from homology"/>
<dbReference type="Gene3D" id="3.40.50.200">
    <property type="entry name" value="Peptidase S8/S53 domain"/>
    <property type="match status" value="1"/>
</dbReference>
<dbReference type="SUPFAM" id="SSF52743">
    <property type="entry name" value="Subtilisin-like"/>
    <property type="match status" value="1"/>
</dbReference>
<comment type="similarity">
    <text evidence="1 5">Belongs to the peptidase S8 family.</text>
</comment>
<dbReference type="Proteomes" id="UP000000644">
    <property type="component" value="Chromosome"/>
</dbReference>
<keyword evidence="3 5" id="KW-0378">Hydrolase</keyword>
<dbReference type="OrthoDB" id="5405281at2"/>
<evidence type="ECO:0000256" key="2">
    <source>
        <dbReference type="ARBA" id="ARBA00022670"/>
    </source>
</evidence>
<accession>A1VMW8</accession>
<evidence type="ECO:0000256" key="3">
    <source>
        <dbReference type="ARBA" id="ARBA00022801"/>
    </source>
</evidence>
<keyword evidence="4 5" id="KW-0720">Serine protease</keyword>
<dbReference type="STRING" id="365044.Pnap_1683"/>
<sequence length="559" mass="58159">MVAACVVKTAGPRRSRPGRNLGLTMLVLAGVLHAGMALAQALAAEAVKRDPPASAPRAAQPDDKAGATGLARPKTAANPVTEPSSQVKRPVQTPLTTGITPDVKKVAPPAPVFDGPMRPGFGPAADKPVPPAPPVLVNPKVTRIPGPGYIPSPARLTNTPTESVQPPAVARPAPAVPAAKPGPARRLGEETPFEPGQLLILWTSKEAATAGIAVLRQNHRLIPRQRHELENLGLTVILLVLRNDSQARLWRDRLRREHPDWVIDLNARAGLLQSASPRLYAQKMLTGSAPALRTTMPRGLRLGVIDTGLAPALMHPEALNGSSVVLRSLIDPASKPADPSHGSAVLQLMAGATRQNSFAGVAPPAQLFWAASLRDVAGKAMTNSLVLALALDWLVGQRVVLVNMSLGGRGDAILQAVVTRVLGLNVTLVAAAGNNPAMPAQPSYPAAYAGVWAATAVDAAGHLYSGATRAGYTMLAAPGAELWVPGAGGNGGSYVSGTSYASALAAATLAWQPQPFWSLDAAQRAHRVCAQSLKLQHSAFLGCGLVQKPGEKTRMEAAR</sequence>
<reference evidence="9" key="1">
    <citation type="journal article" date="2009" name="Environ. Microbiol.">
        <title>The genome of Polaromonas naphthalenivorans strain CJ2, isolated from coal tar-contaminated sediment, reveals physiological and metabolic versatility and evolution through extensive horizontal gene transfer.</title>
        <authorList>
            <person name="Yagi J.M."/>
            <person name="Sims D."/>
            <person name="Brettin T."/>
            <person name="Bruce D."/>
            <person name="Madsen E.L."/>
        </authorList>
    </citation>
    <scope>NUCLEOTIDE SEQUENCE [LARGE SCALE GENOMIC DNA]</scope>
    <source>
        <strain evidence="9">CJ2</strain>
    </source>
</reference>
<dbReference type="KEGG" id="pna:Pnap_1683"/>
<evidence type="ECO:0000256" key="6">
    <source>
        <dbReference type="SAM" id="MobiDB-lite"/>
    </source>
</evidence>
<dbReference type="AlphaFoldDB" id="A1VMW8"/>
<keyword evidence="2 5" id="KW-0645">Protease</keyword>
<feature type="domain" description="Peptidase S8/S53" evidence="7">
    <location>
        <begin position="300"/>
        <end position="511"/>
    </location>
</feature>
<dbReference type="PANTHER" id="PTHR43806:SF11">
    <property type="entry name" value="CEREVISIN-RELATED"/>
    <property type="match status" value="1"/>
</dbReference>
<dbReference type="PROSITE" id="PS51892">
    <property type="entry name" value="SUBTILASE"/>
    <property type="match status" value="1"/>
</dbReference>
<dbReference type="CDD" id="cd05561">
    <property type="entry name" value="Peptidases_S8_4"/>
    <property type="match status" value="1"/>
</dbReference>
<feature type="region of interest" description="Disordered" evidence="6">
    <location>
        <begin position="49"/>
        <end position="106"/>
    </location>
</feature>
<dbReference type="GO" id="GO:0006508">
    <property type="term" value="P:proteolysis"/>
    <property type="evidence" value="ECO:0007669"/>
    <property type="project" value="UniProtKB-KW"/>
</dbReference>
<evidence type="ECO:0000256" key="4">
    <source>
        <dbReference type="ARBA" id="ARBA00022825"/>
    </source>
</evidence>
<dbReference type="Pfam" id="PF00082">
    <property type="entry name" value="Peptidase_S8"/>
    <property type="match status" value="1"/>
</dbReference>
<dbReference type="InterPro" id="IPR050131">
    <property type="entry name" value="Peptidase_S8_subtilisin-like"/>
</dbReference>
<organism evidence="8 9">
    <name type="scientific">Polaromonas naphthalenivorans (strain CJ2)</name>
    <dbReference type="NCBI Taxonomy" id="365044"/>
    <lineage>
        <taxon>Bacteria</taxon>
        <taxon>Pseudomonadati</taxon>
        <taxon>Pseudomonadota</taxon>
        <taxon>Betaproteobacteria</taxon>
        <taxon>Burkholderiales</taxon>
        <taxon>Comamonadaceae</taxon>
        <taxon>Polaromonas</taxon>
    </lineage>
</organism>
<dbReference type="EMBL" id="CP000529">
    <property type="protein sequence ID" value="ABM36996.1"/>
    <property type="molecule type" value="Genomic_DNA"/>
</dbReference>
<evidence type="ECO:0000313" key="8">
    <source>
        <dbReference type="EMBL" id="ABM36996.1"/>
    </source>
</evidence>
<dbReference type="eggNOG" id="COG1404">
    <property type="taxonomic scope" value="Bacteria"/>
</dbReference>
<feature type="active site" description="Charge relay system" evidence="5">
    <location>
        <position position="341"/>
    </location>
</feature>
<dbReference type="InterPro" id="IPR036852">
    <property type="entry name" value="Peptidase_S8/S53_dom_sf"/>
</dbReference>
<dbReference type="PANTHER" id="PTHR43806">
    <property type="entry name" value="PEPTIDASE S8"/>
    <property type="match status" value="1"/>
</dbReference>